<feature type="signal peptide" evidence="6">
    <location>
        <begin position="1"/>
        <end position="27"/>
    </location>
</feature>
<keyword evidence="6" id="KW-0732">Signal</keyword>
<dbReference type="AlphaFoldDB" id="A0AA48GLV1"/>
<evidence type="ECO:0000313" key="7">
    <source>
        <dbReference type="EMBL" id="BDU73797.1"/>
    </source>
</evidence>
<evidence type="ECO:0000256" key="4">
    <source>
        <dbReference type="ARBA" id="ARBA00022801"/>
    </source>
</evidence>
<dbReference type="InterPro" id="IPR036649">
    <property type="entry name" value="Pyrophosphatase_sf"/>
</dbReference>
<dbReference type="InterPro" id="IPR008162">
    <property type="entry name" value="Pyrophosphatase"/>
</dbReference>
<dbReference type="SUPFAM" id="SSF50324">
    <property type="entry name" value="Inorganic pyrophosphatase"/>
    <property type="match status" value="1"/>
</dbReference>
<dbReference type="GO" id="GO:0006796">
    <property type="term" value="P:phosphate-containing compound metabolic process"/>
    <property type="evidence" value="ECO:0007669"/>
    <property type="project" value="InterPro"/>
</dbReference>
<protein>
    <recommendedName>
        <fullName evidence="2">inorganic diphosphatase</fullName>
        <ecNumber evidence="2">3.6.1.1</ecNumber>
    </recommendedName>
</protein>
<dbReference type="Gene3D" id="3.90.80.10">
    <property type="entry name" value="Inorganic pyrophosphatase"/>
    <property type="match status" value="1"/>
</dbReference>
<evidence type="ECO:0000313" key="8">
    <source>
        <dbReference type="Proteomes" id="UP001238179"/>
    </source>
</evidence>
<dbReference type="GO" id="GO:0004427">
    <property type="term" value="F:inorganic diphosphate phosphatase activity"/>
    <property type="evidence" value="ECO:0007669"/>
    <property type="project" value="UniProtKB-EC"/>
</dbReference>
<feature type="chain" id="PRO_5041231543" description="inorganic diphosphatase" evidence="6">
    <location>
        <begin position="28"/>
        <end position="258"/>
    </location>
</feature>
<gene>
    <name evidence="7" type="ORF">METEAL_29710</name>
</gene>
<accession>A0AA48GLV1</accession>
<keyword evidence="8" id="KW-1185">Reference proteome</keyword>
<organism evidence="7 8">
    <name type="scientific">Mesoterricola silvestris</name>
    <dbReference type="NCBI Taxonomy" id="2927979"/>
    <lineage>
        <taxon>Bacteria</taxon>
        <taxon>Pseudomonadati</taxon>
        <taxon>Acidobacteriota</taxon>
        <taxon>Holophagae</taxon>
        <taxon>Holophagales</taxon>
        <taxon>Holophagaceae</taxon>
        <taxon>Mesoterricola</taxon>
    </lineage>
</organism>
<evidence type="ECO:0000256" key="2">
    <source>
        <dbReference type="ARBA" id="ARBA00012146"/>
    </source>
</evidence>
<dbReference type="PROSITE" id="PS00387">
    <property type="entry name" value="PPASE"/>
    <property type="match status" value="1"/>
</dbReference>
<evidence type="ECO:0000256" key="5">
    <source>
        <dbReference type="ARBA" id="ARBA00022842"/>
    </source>
</evidence>
<comment type="cofactor">
    <cofactor evidence="1">
        <name>Mg(2+)</name>
        <dbReference type="ChEBI" id="CHEBI:18420"/>
    </cofactor>
</comment>
<dbReference type="Pfam" id="PF00719">
    <property type="entry name" value="Pyrophosphatase"/>
    <property type="match status" value="1"/>
</dbReference>
<sequence>MKTLFSPRILLPGILLCLAAATTPLPARQPSDVTAQAHVLKGRKNFLTGYDPVNVDGTINCVVEIPAGTTAKYETDIKTGLIAIEQKNGAPRYVQYLGYPCNYGAVPRSVLLKTKGGDGDPIDVLILGHSVPTGTLVKARTLGILVLSDSGEVDNKLVVAMEGSPFWNCKSIADLDAKFPGVTSILQTWFTSYKGRDKEGKLLLSSTGFKERAEAIRFLGDAVLDYENSVTTDADRRPLDKDGNPSLYRWPGAKNLGE</sequence>
<evidence type="ECO:0000256" key="6">
    <source>
        <dbReference type="SAM" id="SignalP"/>
    </source>
</evidence>
<evidence type="ECO:0000256" key="3">
    <source>
        <dbReference type="ARBA" id="ARBA00022723"/>
    </source>
</evidence>
<dbReference type="KEGG" id="msil:METEAL_29710"/>
<dbReference type="Proteomes" id="UP001238179">
    <property type="component" value="Chromosome"/>
</dbReference>
<proteinExistence type="predicted"/>
<keyword evidence="5" id="KW-0460">Magnesium</keyword>
<dbReference type="GO" id="GO:0005737">
    <property type="term" value="C:cytoplasm"/>
    <property type="evidence" value="ECO:0007669"/>
    <property type="project" value="InterPro"/>
</dbReference>
<keyword evidence="4" id="KW-0378">Hydrolase</keyword>
<dbReference type="PANTHER" id="PTHR10286">
    <property type="entry name" value="INORGANIC PYROPHOSPHATASE"/>
    <property type="match status" value="1"/>
</dbReference>
<evidence type="ECO:0000256" key="1">
    <source>
        <dbReference type="ARBA" id="ARBA00001946"/>
    </source>
</evidence>
<reference evidence="8" key="1">
    <citation type="journal article" date="2023" name="Int. J. Syst. Evol. Microbiol.">
        <title>Mesoterricola silvestris gen. nov., sp. nov., Mesoterricola sediminis sp. nov., Geothrix oryzae sp. nov., Geothrix edaphica sp. nov., Geothrix rubra sp. nov., and Geothrix limicola sp. nov., six novel members of Acidobacteriota isolated from soils.</title>
        <authorList>
            <person name="Itoh H."/>
            <person name="Sugisawa Y."/>
            <person name="Mise K."/>
            <person name="Xu Z."/>
            <person name="Kuniyasu M."/>
            <person name="Ushijima N."/>
            <person name="Kawano K."/>
            <person name="Kobayashi E."/>
            <person name="Shiratori Y."/>
            <person name="Masuda Y."/>
            <person name="Senoo K."/>
        </authorList>
    </citation>
    <scope>NUCLEOTIDE SEQUENCE [LARGE SCALE GENOMIC DNA]</scope>
    <source>
        <strain evidence="8">W79</strain>
    </source>
</reference>
<name>A0AA48GLV1_9BACT</name>
<dbReference type="EC" id="3.6.1.1" evidence="2"/>
<dbReference type="RefSeq" id="WP_316412465.1">
    <property type="nucleotide sequence ID" value="NZ_AP027080.1"/>
</dbReference>
<dbReference type="EMBL" id="AP027080">
    <property type="protein sequence ID" value="BDU73797.1"/>
    <property type="molecule type" value="Genomic_DNA"/>
</dbReference>
<keyword evidence="3" id="KW-0479">Metal-binding</keyword>
<dbReference type="GO" id="GO:0000287">
    <property type="term" value="F:magnesium ion binding"/>
    <property type="evidence" value="ECO:0007669"/>
    <property type="project" value="InterPro"/>
</dbReference>